<name>A0A0F9KCZ3_9ZZZZ</name>
<evidence type="ECO:0000256" key="4">
    <source>
        <dbReference type="ARBA" id="ARBA00022825"/>
    </source>
</evidence>
<dbReference type="PANTHER" id="PTHR43806">
    <property type="entry name" value="PEPTIDASE S8"/>
    <property type="match status" value="1"/>
</dbReference>
<keyword evidence="5" id="KW-0812">Transmembrane</keyword>
<dbReference type="PROSITE" id="PS00136">
    <property type="entry name" value="SUBTILASE_ASP"/>
    <property type="match status" value="1"/>
</dbReference>
<dbReference type="InterPro" id="IPR023828">
    <property type="entry name" value="Peptidase_S8_Ser-AS"/>
</dbReference>
<keyword evidence="5" id="KW-0472">Membrane</keyword>
<keyword evidence="5" id="KW-1133">Transmembrane helix</keyword>
<comment type="similarity">
    <text evidence="1">Belongs to the peptidase S8 family.</text>
</comment>
<comment type="caution">
    <text evidence="7">The sequence shown here is derived from an EMBL/GenBank/DDBJ whole genome shotgun (WGS) entry which is preliminary data.</text>
</comment>
<evidence type="ECO:0000313" key="7">
    <source>
        <dbReference type="EMBL" id="KKM79828.1"/>
    </source>
</evidence>
<dbReference type="SUPFAM" id="SSF52317">
    <property type="entry name" value="Class I glutamine amidotransferase-like"/>
    <property type="match status" value="1"/>
</dbReference>
<reference evidence="7" key="1">
    <citation type="journal article" date="2015" name="Nature">
        <title>Complex archaea that bridge the gap between prokaryotes and eukaryotes.</title>
        <authorList>
            <person name="Spang A."/>
            <person name="Saw J.H."/>
            <person name="Jorgensen S.L."/>
            <person name="Zaremba-Niedzwiedzka K."/>
            <person name="Martijn J."/>
            <person name="Lind A.E."/>
            <person name="van Eijk R."/>
            <person name="Schleper C."/>
            <person name="Guy L."/>
            <person name="Ettema T.J."/>
        </authorList>
    </citation>
    <scope>NUCLEOTIDE SEQUENCE</scope>
</reference>
<feature type="transmembrane region" description="Helical" evidence="5">
    <location>
        <begin position="1059"/>
        <end position="1083"/>
    </location>
</feature>
<dbReference type="PROSITE" id="PS00138">
    <property type="entry name" value="SUBTILASE_SER"/>
    <property type="match status" value="1"/>
</dbReference>
<feature type="domain" description="Peptidase S8/S53" evidence="6">
    <location>
        <begin position="28"/>
        <end position="296"/>
    </location>
</feature>
<dbReference type="InterPro" id="IPR000209">
    <property type="entry name" value="Peptidase_S8/S53_dom"/>
</dbReference>
<feature type="non-terminal residue" evidence="7">
    <location>
        <position position="1"/>
    </location>
</feature>
<proteinExistence type="inferred from homology"/>
<sequence length="1156" mass="127549">LQLNALDKDSYTNWWIEAVGAENLSYDGSGVKVAVIDTGIYNHPGLNIVANRNFVINETISHYNDDVGHGTHVAGIVGGDGSGSQGLYKGIAPGVSLINARAGNNSGLEEGDIVRAIEWSSKPVESGGAGADIISMSFGGEFPYISDIITQAISNAKKAYNVIFVASAGNSGPGFFTGSTPASGIDVISVGATDGDGDLASFSSWGPTFQYLGYPDVLAPGVNIISAEAKDSTISKEERYIGNYFDFSGDADYIPLSGTSMAAPVVSGALAILKEAYPYLTPETARIALLEGARKIPSQAEDDTLKSGAGIINVSASLNYLNSLSVDYNDTAKVFPNILPVKPYDLLHFPGDHQKFNLTVISGKNNTYNIEVPNNIQGVSIKFNNLTIGFSDSGIEFRELEIKIKKDAIPGTRNIQINLTVGGQIYDIIDITLDIRLPEHRILMESFHGLNDWFPAISFYQMGFYDAMSDISDLNISIDYGMEYWTPDYNRDTDNSILTEERLSRYDLVILQAPILPYSPLEIRNMKNYFESGGSFLFLGTRYQDMVVENINYLFSQLGLDTQINEENIMNENWLGIGARITSQSVSELNNSVIFQNVSKFLWSYGNSFTTSGNAKSVAILENKSIASIYDGSLQGKGRFLAFGDLHWIFDDYRASTYLQDHFTLLKNSLDFLLLNDDVSIEIDLGLEQTSNSQINISIYLKNQTSESPINSSDYGKLEVTIRKNAIIIQKINLSLTSSINGIYFNNTYNLPSPSYNPYSVFVNLSIGSKTYNKSAKILYFDVSKMPKINGLISNTTSITRADGESVTLTAQLDNSTYGNIEGFLTIYSSSFYNSKKSVNKSIAFSNISENNYRNKFDPLPTDPSGIAVFYIIPSNENYTNPSSPRVSFKIKNNPPEILNTTSSFNFDGNIDIYFDETENDDGSSVFAAMQGSLFNFNVDVQDSVNYEDPKSNLRVFINFFMASVTEDNFLILIFPKTIIVNELFFNALTNTYIGTFRIPNSMQYSSIAGTKTVSTAAGFDFSSSKGYLGILFITVYDSEGNSEEFIIILSISARPMDLSIIIFIVIGVIAIIGLGGMLIYFARRRKYPKITRVQPEYQYQTYDYRPSYEIDEENYITPEPTGTSIYCPFCGVFVATPKKFCSSCGESLTFNQENN</sequence>
<dbReference type="InterPro" id="IPR023827">
    <property type="entry name" value="Peptidase_S8_Asp-AS"/>
</dbReference>
<dbReference type="GO" id="GO:0004252">
    <property type="term" value="F:serine-type endopeptidase activity"/>
    <property type="evidence" value="ECO:0007669"/>
    <property type="project" value="InterPro"/>
</dbReference>
<evidence type="ECO:0000259" key="6">
    <source>
        <dbReference type="Pfam" id="PF00082"/>
    </source>
</evidence>
<organism evidence="7">
    <name type="scientific">marine sediment metagenome</name>
    <dbReference type="NCBI Taxonomy" id="412755"/>
    <lineage>
        <taxon>unclassified sequences</taxon>
        <taxon>metagenomes</taxon>
        <taxon>ecological metagenomes</taxon>
    </lineage>
</organism>
<dbReference type="InterPro" id="IPR015500">
    <property type="entry name" value="Peptidase_S8_subtilisin-rel"/>
</dbReference>
<dbReference type="PROSITE" id="PS51892">
    <property type="entry name" value="SUBTILASE"/>
    <property type="match status" value="1"/>
</dbReference>
<accession>A0A0F9KCZ3</accession>
<dbReference type="SUPFAM" id="SSF52743">
    <property type="entry name" value="Subtilisin-like"/>
    <property type="match status" value="1"/>
</dbReference>
<keyword evidence="4" id="KW-0720">Serine protease</keyword>
<dbReference type="InterPro" id="IPR029062">
    <property type="entry name" value="Class_I_gatase-like"/>
</dbReference>
<dbReference type="PROSITE" id="PS00137">
    <property type="entry name" value="SUBTILASE_HIS"/>
    <property type="match status" value="1"/>
</dbReference>
<evidence type="ECO:0000256" key="2">
    <source>
        <dbReference type="ARBA" id="ARBA00022670"/>
    </source>
</evidence>
<dbReference type="InterPro" id="IPR050131">
    <property type="entry name" value="Peptidase_S8_subtilisin-like"/>
</dbReference>
<dbReference type="Gene3D" id="3.40.50.200">
    <property type="entry name" value="Peptidase S8/S53 domain"/>
    <property type="match status" value="1"/>
</dbReference>
<evidence type="ECO:0000256" key="3">
    <source>
        <dbReference type="ARBA" id="ARBA00022801"/>
    </source>
</evidence>
<evidence type="ECO:0000256" key="1">
    <source>
        <dbReference type="ARBA" id="ARBA00011073"/>
    </source>
</evidence>
<dbReference type="EMBL" id="LAZR01008280">
    <property type="protein sequence ID" value="KKM79828.1"/>
    <property type="molecule type" value="Genomic_DNA"/>
</dbReference>
<dbReference type="GO" id="GO:0006508">
    <property type="term" value="P:proteolysis"/>
    <property type="evidence" value="ECO:0007669"/>
    <property type="project" value="UniProtKB-KW"/>
</dbReference>
<dbReference type="PANTHER" id="PTHR43806:SF11">
    <property type="entry name" value="CEREVISIN-RELATED"/>
    <property type="match status" value="1"/>
</dbReference>
<dbReference type="Pfam" id="PF00082">
    <property type="entry name" value="Peptidase_S8"/>
    <property type="match status" value="1"/>
</dbReference>
<evidence type="ECO:0000256" key="5">
    <source>
        <dbReference type="SAM" id="Phobius"/>
    </source>
</evidence>
<dbReference type="AlphaFoldDB" id="A0A0F9KCZ3"/>
<dbReference type="InterPro" id="IPR022398">
    <property type="entry name" value="Peptidase_S8_His-AS"/>
</dbReference>
<dbReference type="InterPro" id="IPR036852">
    <property type="entry name" value="Peptidase_S8/S53_dom_sf"/>
</dbReference>
<keyword evidence="3" id="KW-0378">Hydrolase</keyword>
<protein>
    <recommendedName>
        <fullName evidence="6">Peptidase S8/S53 domain-containing protein</fullName>
    </recommendedName>
</protein>
<gene>
    <name evidence="7" type="ORF">LCGC14_1346020</name>
</gene>
<dbReference type="PRINTS" id="PR00723">
    <property type="entry name" value="SUBTILISIN"/>
</dbReference>
<keyword evidence="2" id="KW-0645">Protease</keyword>